<proteinExistence type="predicted"/>
<dbReference type="InterPro" id="IPR012337">
    <property type="entry name" value="RNaseH-like_sf"/>
</dbReference>
<dbReference type="EMBL" id="JPLA01000022">
    <property type="protein sequence ID" value="KLD64099.1"/>
    <property type="molecule type" value="Genomic_DNA"/>
</dbReference>
<gene>
    <name evidence="1" type="ORF">Y882_08430</name>
</gene>
<organism evidence="1 2">
    <name type="scientific">Dyella japonica DSM 16301</name>
    <dbReference type="NCBI Taxonomy" id="1440762"/>
    <lineage>
        <taxon>Bacteria</taxon>
        <taxon>Pseudomonadati</taxon>
        <taxon>Pseudomonadota</taxon>
        <taxon>Gammaproteobacteria</taxon>
        <taxon>Lysobacterales</taxon>
        <taxon>Rhodanobacteraceae</taxon>
        <taxon>Dyella</taxon>
    </lineage>
</organism>
<evidence type="ECO:0000313" key="2">
    <source>
        <dbReference type="Proteomes" id="UP000035481"/>
    </source>
</evidence>
<dbReference type="Gene3D" id="3.30.420.10">
    <property type="entry name" value="Ribonuclease H-like superfamily/Ribonuclease H"/>
    <property type="match status" value="1"/>
</dbReference>
<comment type="caution">
    <text evidence="1">The sequence shown here is derived from an EMBL/GenBank/DDBJ whole genome shotgun (WGS) entry which is preliminary data.</text>
</comment>
<sequence length="165" mass="18755">MLIFLDTEYTDEYRRELVSVGMVTEDGQRSIYLERTDFLRTSCNHFVVANVLPHLGEDAGALCTRPELGHRLHAWFQVLPRRVQLASDSAIDRDLLLMAMGGTLPANVNPVLYDLRTLIDTTVYDTAVARYHGHPAHPWHHALHDALAHRAGWLAWMDRNSTGRT</sequence>
<dbReference type="GO" id="GO:0003676">
    <property type="term" value="F:nucleic acid binding"/>
    <property type="evidence" value="ECO:0007669"/>
    <property type="project" value="InterPro"/>
</dbReference>
<reference evidence="1 2" key="1">
    <citation type="journal article" date="2015" name="Antonie Van Leeuwenhoek">
        <title>A phylogenomic and molecular marker based taxonomic framework for the order Xanthomonadales: proposal to transfer the families Algiphilaceae and Solimonadaceae to the order Nevskiales ord. nov. and to create a new family within the order Xanthomonadales, the family Rhodanobacteraceae fam. nov., containing the genus Rhodanobacter and its closest relatives.</title>
        <authorList>
            <person name="Naushad S."/>
            <person name="Adeolu M."/>
            <person name="Wong S."/>
            <person name="Sohail M."/>
            <person name="Schellhorn H.E."/>
            <person name="Gupta R.S."/>
        </authorList>
    </citation>
    <scope>NUCLEOTIDE SEQUENCE [LARGE SCALE GENOMIC DNA]</scope>
    <source>
        <strain evidence="1 2">DSM 16301</strain>
    </source>
</reference>
<evidence type="ECO:0000313" key="1">
    <source>
        <dbReference type="EMBL" id="KLD64099.1"/>
    </source>
</evidence>
<dbReference type="OrthoDB" id="6482216at2"/>
<dbReference type="Proteomes" id="UP000035481">
    <property type="component" value="Unassembled WGS sequence"/>
</dbReference>
<name>A0A0G9H4D8_9GAMM</name>
<dbReference type="InterPro" id="IPR036397">
    <property type="entry name" value="RNaseH_sf"/>
</dbReference>
<dbReference type="RefSeq" id="WP_046971440.1">
    <property type="nucleotide sequence ID" value="NZ_JPLA01000022.1"/>
</dbReference>
<dbReference type="AlphaFoldDB" id="A0A0G9H4D8"/>
<dbReference type="SUPFAM" id="SSF53098">
    <property type="entry name" value="Ribonuclease H-like"/>
    <property type="match status" value="1"/>
</dbReference>
<protein>
    <submittedName>
        <fullName evidence="1">Uncharacterized protein</fullName>
    </submittedName>
</protein>
<accession>A0A0G9H4D8</accession>
<dbReference type="STRING" id="1440762.Y882_08430"/>
<dbReference type="PATRIC" id="fig|1440762.4.peg.1187"/>